<proteinExistence type="predicted"/>
<evidence type="ECO:0000313" key="3">
    <source>
        <dbReference type="Proteomes" id="UP000027395"/>
    </source>
</evidence>
<sequence>MPCKVDGKGRPKCHITAHPNRPHDKFCATCNHRFTESYDWGILGFLIAILFAFIIVSGNQIQQGSNSRQEIKYRSYENSFLVINKRNLK</sequence>
<dbReference type="Proteomes" id="UP000027395">
    <property type="component" value="Plasmid pPA115"/>
</dbReference>
<keyword evidence="2" id="KW-0614">Plasmid</keyword>
<evidence type="ECO:0000256" key="1">
    <source>
        <dbReference type="SAM" id="Phobius"/>
    </source>
</evidence>
<dbReference type="RefSeq" id="WP_042158341.1">
    <property type="nucleotide sequence ID" value="NZ_CM002804.1"/>
</dbReference>
<keyword evidence="1" id="KW-0472">Membrane</keyword>
<feature type="transmembrane region" description="Helical" evidence="1">
    <location>
        <begin position="40"/>
        <end position="58"/>
    </location>
</feature>
<keyword evidence="1" id="KW-0812">Transmembrane</keyword>
<protein>
    <submittedName>
        <fullName evidence="2">Uncharacterized protein</fullName>
    </submittedName>
</protein>
<accession>A0A073CA67</accession>
<name>A0A073CA67_PLAA1</name>
<keyword evidence="1" id="KW-1133">Transmembrane helix</keyword>
<dbReference type="AlphaFoldDB" id="A0A073CA67"/>
<reference evidence="2 3" key="1">
    <citation type="journal article" date="2014" name="Appl. Environ. Microbiol.">
        <title>Elucidation of insertion elements encoded on plasmids and in vitro construction of shuttle vectors from the toxic cyanobacterium Planktothrix.</title>
        <authorList>
            <person name="Christiansen G."/>
            <person name="Goesmann A."/>
            <person name="Kurmayer R."/>
        </authorList>
    </citation>
    <scope>NUCLEOTIDE SEQUENCE [LARGE SCALE GENOMIC DNA]</scope>
    <source>
        <strain evidence="2 3">NIVA-CYA 126/8</strain>
        <plasmid evidence="2">pPA115</plasmid>
    </source>
</reference>
<dbReference type="PATRIC" id="fig|388467.6.peg.4635"/>
<geneLocation type="plasmid" evidence="2 3">
    <name>pPA115</name>
</geneLocation>
<gene>
    <name evidence="2" type="ORF">A19Y_9010</name>
</gene>
<dbReference type="EMBL" id="CM002804">
    <property type="protein sequence ID" value="KEI65219.1"/>
    <property type="molecule type" value="Genomic_DNA"/>
</dbReference>
<evidence type="ECO:0000313" key="2">
    <source>
        <dbReference type="EMBL" id="KEI65219.1"/>
    </source>
</evidence>
<organism evidence="2 3">
    <name type="scientific">Planktothrix agardhii (strain NIVA-CYA 126/8)</name>
    <dbReference type="NCBI Taxonomy" id="388467"/>
    <lineage>
        <taxon>Bacteria</taxon>
        <taxon>Bacillati</taxon>
        <taxon>Cyanobacteriota</taxon>
        <taxon>Cyanophyceae</taxon>
        <taxon>Oscillatoriophycideae</taxon>
        <taxon>Oscillatoriales</taxon>
        <taxon>Microcoleaceae</taxon>
        <taxon>Planktothrix</taxon>
    </lineage>
</organism>
<keyword evidence="3" id="KW-1185">Reference proteome</keyword>
<dbReference type="HOGENOM" id="CLU_2598433_0_0_3"/>